<reference evidence="1" key="2">
    <citation type="journal article" date="2014" name="ISME J.">
        <title>Microbial stratification in low pH oxic and suboxic macroscopic growths along an acid mine drainage.</title>
        <authorList>
            <person name="Mendez-Garcia C."/>
            <person name="Mesa V."/>
            <person name="Sprenger R.R."/>
            <person name="Richter M."/>
            <person name="Diez M.S."/>
            <person name="Solano J."/>
            <person name="Bargiela R."/>
            <person name="Golyshina O.V."/>
            <person name="Manteca A."/>
            <person name="Ramos J.L."/>
            <person name="Gallego J.R."/>
            <person name="Llorente I."/>
            <person name="Martins Dos Santos V.A."/>
            <person name="Jensen O.N."/>
            <person name="Pelaez A.I."/>
            <person name="Sanchez J."/>
            <person name="Ferrer M."/>
        </authorList>
    </citation>
    <scope>NUCLEOTIDE SEQUENCE</scope>
</reference>
<dbReference type="SUPFAM" id="SSF56935">
    <property type="entry name" value="Porins"/>
    <property type="match status" value="1"/>
</dbReference>
<feature type="non-terminal residue" evidence="1">
    <location>
        <position position="148"/>
    </location>
</feature>
<dbReference type="Gene3D" id="2.170.130.10">
    <property type="entry name" value="TonB-dependent receptor, plug domain"/>
    <property type="match status" value="1"/>
</dbReference>
<feature type="non-terminal residue" evidence="1">
    <location>
        <position position="1"/>
    </location>
</feature>
<dbReference type="EMBL" id="AUZZ01004529">
    <property type="protein sequence ID" value="EQD52872.1"/>
    <property type="molecule type" value="Genomic_DNA"/>
</dbReference>
<accession>T1A7B2</accession>
<name>T1A7B2_9ZZZZ</name>
<comment type="caution">
    <text evidence="1">The sequence shown here is derived from an EMBL/GenBank/DDBJ whole genome shotgun (WGS) entry which is preliminary data.</text>
</comment>
<reference evidence="1" key="1">
    <citation type="submission" date="2013-08" db="EMBL/GenBank/DDBJ databases">
        <authorList>
            <person name="Mendez C."/>
            <person name="Richter M."/>
            <person name="Ferrer M."/>
            <person name="Sanchez J."/>
        </authorList>
    </citation>
    <scope>NUCLEOTIDE SEQUENCE</scope>
</reference>
<evidence type="ECO:0000313" key="1">
    <source>
        <dbReference type="EMBL" id="EQD52872.1"/>
    </source>
</evidence>
<gene>
    <name evidence="1" type="ORF">B2A_06404</name>
</gene>
<evidence type="ECO:0008006" key="2">
    <source>
        <dbReference type="Google" id="ProtNLM"/>
    </source>
</evidence>
<protein>
    <recommendedName>
        <fullName evidence="2">TonB-dependent receptor</fullName>
    </recommendedName>
</protein>
<organism evidence="1">
    <name type="scientific">mine drainage metagenome</name>
    <dbReference type="NCBI Taxonomy" id="410659"/>
    <lineage>
        <taxon>unclassified sequences</taxon>
        <taxon>metagenomes</taxon>
        <taxon>ecological metagenomes</taxon>
    </lineage>
</organism>
<dbReference type="AlphaFoldDB" id="T1A7B2"/>
<sequence length="148" mass="15173">RRGDDRRAQAAVDPSCLLLGVGMRVNSALATGMALLAMAQLVVARNAPATSHAIAGLQGRSGASSVVTASSAVGPNASESPVSDTGKLREVIVTATRRAERLEDVPVAVTAVSGNMLRSTGAYSTENLTQLVPELSFQQGNHSANTAF</sequence>
<proteinExistence type="predicted"/>
<dbReference type="InterPro" id="IPR037066">
    <property type="entry name" value="Plug_dom_sf"/>
</dbReference>